<evidence type="ECO:0000256" key="11">
    <source>
        <dbReference type="SAM" id="MobiDB-lite"/>
    </source>
</evidence>
<dbReference type="GO" id="GO:0005802">
    <property type="term" value="C:trans-Golgi network"/>
    <property type="evidence" value="ECO:0007669"/>
    <property type="project" value="TreeGrafter"/>
</dbReference>
<keyword evidence="6" id="KW-0963">Cytoplasm</keyword>
<reference evidence="12 13" key="1">
    <citation type="journal article" date="2017" name="Mycologia">
        <title>Bifiguratus adelaidae, gen. et sp. nov., a new member of Mucoromycotina in endophytic and soil-dwelling habitats.</title>
        <authorList>
            <person name="Torres-Cruz T.J."/>
            <person name="Billingsley Tobias T.L."/>
            <person name="Almatruk M."/>
            <person name="Hesse C."/>
            <person name="Kuske C.R."/>
            <person name="Desiro A."/>
            <person name="Benucci G.M."/>
            <person name="Bonito G."/>
            <person name="Stajich J.E."/>
            <person name="Dunlap C."/>
            <person name="Arnold A.E."/>
            <person name="Porras-Alfaro A."/>
        </authorList>
    </citation>
    <scope>NUCLEOTIDE SEQUENCE [LARGE SCALE GENOMIC DNA]</scope>
    <source>
        <strain evidence="12 13">AZ0501</strain>
    </source>
</reference>
<evidence type="ECO:0000256" key="3">
    <source>
        <dbReference type="ARBA" id="ARBA00004514"/>
    </source>
</evidence>
<evidence type="ECO:0000256" key="7">
    <source>
        <dbReference type="ARBA" id="ARBA00023034"/>
    </source>
</evidence>
<accession>A0A261Y4K9</accession>
<comment type="caution">
    <text evidence="12">The sequence shown here is derived from an EMBL/GenBank/DDBJ whole genome shotgun (WGS) entry which is preliminary data.</text>
</comment>
<comment type="subcellular location">
    <subcellularLocation>
        <location evidence="3">Cytoplasm</location>
        <location evidence="3">Cytosol</location>
    </subcellularLocation>
    <subcellularLocation>
        <location evidence="2">Golgi apparatus membrane</location>
        <topology evidence="2">Peripheral membrane protein</topology>
        <orientation evidence="2">Cytoplasmic side</orientation>
    </subcellularLocation>
    <subcellularLocation>
        <location evidence="4">Golgi apparatus</location>
        <location evidence="4">trans-Golgi network</location>
    </subcellularLocation>
</comment>
<dbReference type="Gene3D" id="1.20.5.170">
    <property type="match status" value="1"/>
</dbReference>
<dbReference type="AlphaFoldDB" id="A0A261Y4K9"/>
<evidence type="ECO:0000256" key="9">
    <source>
        <dbReference type="ARBA" id="ARBA00023136"/>
    </source>
</evidence>
<evidence type="ECO:0000256" key="10">
    <source>
        <dbReference type="SAM" id="Coils"/>
    </source>
</evidence>
<keyword evidence="7" id="KW-0333">Golgi apparatus</keyword>
<feature type="compositionally biased region" description="Polar residues" evidence="11">
    <location>
        <begin position="1"/>
        <end position="11"/>
    </location>
</feature>
<dbReference type="Proteomes" id="UP000242875">
    <property type="component" value="Unassembled WGS sequence"/>
</dbReference>
<evidence type="ECO:0000313" key="13">
    <source>
        <dbReference type="Proteomes" id="UP000242875"/>
    </source>
</evidence>
<evidence type="ECO:0000256" key="6">
    <source>
        <dbReference type="ARBA" id="ARBA00022490"/>
    </source>
</evidence>
<dbReference type="Pfam" id="PF10224">
    <property type="entry name" value="DUF2205"/>
    <property type="match status" value="1"/>
</dbReference>
<comment type="function">
    <text evidence="1">Positive regulator of amino acid starvation-induced autophagy.</text>
</comment>
<sequence>MAEASNTSSLIDGNPWEQNEENSERALLLKKVLEKQTDLRALVSRIDAAKREHDSLTKENQMLQKYINNSLTSTAVFGATGGAVASVPGLNGKDIPLQGHQGQ</sequence>
<dbReference type="PANTHER" id="PTHR21614:SF0">
    <property type="entry name" value="GEO08385P1"/>
    <property type="match status" value="1"/>
</dbReference>
<proteinExistence type="inferred from homology"/>
<dbReference type="GO" id="GO:0005829">
    <property type="term" value="C:cytosol"/>
    <property type="evidence" value="ECO:0007669"/>
    <property type="project" value="UniProtKB-SubCell"/>
</dbReference>
<feature type="coiled-coil region" evidence="10">
    <location>
        <begin position="39"/>
        <end position="66"/>
    </location>
</feature>
<gene>
    <name evidence="12" type="ORF">BZG36_01920</name>
</gene>
<keyword evidence="8 10" id="KW-0175">Coiled coil</keyword>
<keyword evidence="13" id="KW-1185">Reference proteome</keyword>
<comment type="similarity">
    <text evidence="5">Belongs to the SCOC family.</text>
</comment>
<dbReference type="InterPro" id="IPR019357">
    <property type="entry name" value="SCOC"/>
</dbReference>
<protein>
    <submittedName>
        <fullName evidence="12">Uncharacterized protein</fullName>
    </submittedName>
</protein>
<dbReference type="OrthoDB" id="2163284at2759"/>
<dbReference type="GO" id="GO:0000139">
    <property type="term" value="C:Golgi membrane"/>
    <property type="evidence" value="ECO:0007669"/>
    <property type="project" value="UniProtKB-SubCell"/>
</dbReference>
<keyword evidence="9" id="KW-0472">Membrane</keyword>
<dbReference type="PANTHER" id="PTHR21614">
    <property type="entry name" value="SHORT COILED COIL PROTEIN"/>
    <property type="match status" value="1"/>
</dbReference>
<evidence type="ECO:0000256" key="8">
    <source>
        <dbReference type="ARBA" id="ARBA00023054"/>
    </source>
</evidence>
<feature type="region of interest" description="Disordered" evidence="11">
    <location>
        <begin position="1"/>
        <end position="23"/>
    </location>
</feature>
<evidence type="ECO:0000313" key="12">
    <source>
        <dbReference type="EMBL" id="OZJ05532.1"/>
    </source>
</evidence>
<evidence type="ECO:0000256" key="5">
    <source>
        <dbReference type="ARBA" id="ARBA00010880"/>
    </source>
</evidence>
<name>A0A261Y4K9_9FUNG</name>
<evidence type="ECO:0000256" key="4">
    <source>
        <dbReference type="ARBA" id="ARBA00004601"/>
    </source>
</evidence>
<dbReference type="EMBL" id="MVBO01000014">
    <property type="protein sequence ID" value="OZJ05532.1"/>
    <property type="molecule type" value="Genomic_DNA"/>
</dbReference>
<organism evidence="12 13">
    <name type="scientific">Bifiguratus adelaidae</name>
    <dbReference type="NCBI Taxonomy" id="1938954"/>
    <lineage>
        <taxon>Eukaryota</taxon>
        <taxon>Fungi</taxon>
        <taxon>Fungi incertae sedis</taxon>
        <taxon>Mucoromycota</taxon>
        <taxon>Mucoromycotina</taxon>
        <taxon>Endogonomycetes</taxon>
        <taxon>Endogonales</taxon>
        <taxon>Endogonales incertae sedis</taxon>
        <taxon>Bifiguratus</taxon>
    </lineage>
</organism>
<evidence type="ECO:0000256" key="2">
    <source>
        <dbReference type="ARBA" id="ARBA00004255"/>
    </source>
</evidence>
<evidence type="ECO:0000256" key="1">
    <source>
        <dbReference type="ARBA" id="ARBA00002743"/>
    </source>
</evidence>